<evidence type="ECO:0000259" key="2">
    <source>
        <dbReference type="Pfam" id="PF01479"/>
    </source>
</evidence>
<dbReference type="SUPFAM" id="SSF55174">
    <property type="entry name" value="Alpha-L RNA-binding motif"/>
    <property type="match status" value="1"/>
</dbReference>
<dbReference type="Proteomes" id="UP000257144">
    <property type="component" value="Unassembled WGS sequence"/>
</dbReference>
<organism evidence="3 4">
    <name type="scientific">Neobacillus piezotolerans</name>
    <dbReference type="NCBI Taxonomy" id="2259171"/>
    <lineage>
        <taxon>Bacteria</taxon>
        <taxon>Bacillati</taxon>
        <taxon>Bacillota</taxon>
        <taxon>Bacilli</taxon>
        <taxon>Bacillales</taxon>
        <taxon>Bacillaceae</taxon>
        <taxon>Neobacillus</taxon>
    </lineage>
</organism>
<gene>
    <name evidence="3" type="ORF">DRW41_00455</name>
</gene>
<evidence type="ECO:0000256" key="1">
    <source>
        <dbReference type="PROSITE-ProRule" id="PRU00182"/>
    </source>
</evidence>
<comment type="caution">
    <text evidence="3">The sequence shown here is derived from an EMBL/GenBank/DDBJ whole genome shotgun (WGS) entry which is preliminary data.</text>
</comment>
<dbReference type="RefSeq" id="WP_115449992.1">
    <property type="nucleotide sequence ID" value="NZ_QNQT01000001.1"/>
</dbReference>
<accession>A0A3D8GUN8</accession>
<sequence length="164" mass="18763">MSNITLHWKLSHIPEQAVKKHCKMCGKLSIFTDTNVRRHNANGKSIYRFAIYKCEKNHTWNKKLAIYKTFSEHVAEIGEQNDESSIMSNIPITSLAELGVKVIHIVLDDVAGKHRIDKVLANQIEDWSRSQIVEKIEKGTILLNEQVIKPSSRLSKGERISIFI</sequence>
<keyword evidence="4" id="KW-1185">Reference proteome</keyword>
<name>A0A3D8GUN8_9BACI</name>
<dbReference type="Pfam" id="PF01479">
    <property type="entry name" value="S4"/>
    <property type="match status" value="1"/>
</dbReference>
<dbReference type="EMBL" id="QNQT01000001">
    <property type="protein sequence ID" value="RDU38082.1"/>
    <property type="molecule type" value="Genomic_DNA"/>
</dbReference>
<evidence type="ECO:0000313" key="3">
    <source>
        <dbReference type="EMBL" id="RDU38082.1"/>
    </source>
</evidence>
<dbReference type="GO" id="GO:0003723">
    <property type="term" value="F:RNA binding"/>
    <property type="evidence" value="ECO:0007669"/>
    <property type="project" value="UniProtKB-KW"/>
</dbReference>
<reference evidence="3 4" key="1">
    <citation type="submission" date="2018-07" db="EMBL/GenBank/DDBJ databases">
        <title>Bacillus sp. YLB-04 draft genome sequence.</title>
        <authorList>
            <person name="Yu L."/>
            <person name="Tang X."/>
        </authorList>
    </citation>
    <scope>NUCLEOTIDE SEQUENCE [LARGE SCALE GENOMIC DNA]</scope>
    <source>
        <strain evidence="3 4">YLB-04</strain>
    </source>
</reference>
<dbReference type="PROSITE" id="PS50889">
    <property type="entry name" value="S4"/>
    <property type="match status" value="1"/>
</dbReference>
<evidence type="ECO:0000313" key="4">
    <source>
        <dbReference type="Proteomes" id="UP000257144"/>
    </source>
</evidence>
<proteinExistence type="predicted"/>
<protein>
    <submittedName>
        <fullName evidence="3">Cytoplasmic protein</fullName>
    </submittedName>
</protein>
<dbReference type="OrthoDB" id="9810886at2"/>
<dbReference type="CDD" id="cd00165">
    <property type="entry name" value="S4"/>
    <property type="match status" value="1"/>
</dbReference>
<feature type="domain" description="RNA-binding S4" evidence="2">
    <location>
        <begin position="115"/>
        <end position="160"/>
    </location>
</feature>
<keyword evidence="1" id="KW-0694">RNA-binding</keyword>
<dbReference type="InterPro" id="IPR002942">
    <property type="entry name" value="S4_RNA-bd"/>
</dbReference>
<dbReference type="Gene3D" id="3.10.290.10">
    <property type="entry name" value="RNA-binding S4 domain"/>
    <property type="match status" value="1"/>
</dbReference>
<dbReference type="InterPro" id="IPR036986">
    <property type="entry name" value="S4_RNA-bd_sf"/>
</dbReference>
<dbReference type="AlphaFoldDB" id="A0A3D8GUN8"/>